<dbReference type="GO" id="GO:0031505">
    <property type="term" value="P:fungal-type cell wall organization"/>
    <property type="evidence" value="ECO:0007669"/>
    <property type="project" value="TreeGrafter"/>
</dbReference>
<dbReference type="EMBL" id="CAJPDR010000660">
    <property type="protein sequence ID" value="CAF9941433.1"/>
    <property type="molecule type" value="Genomic_DNA"/>
</dbReference>
<comment type="similarity">
    <text evidence="12">Belongs to the glycosyl hydrolase 16 family. CRH1 subfamily.</text>
</comment>
<evidence type="ECO:0000256" key="1">
    <source>
        <dbReference type="ARBA" id="ARBA00000822"/>
    </source>
</evidence>
<keyword evidence="18" id="KW-1185">Reference proteome</keyword>
<evidence type="ECO:0000259" key="16">
    <source>
        <dbReference type="PROSITE" id="PS51762"/>
    </source>
</evidence>
<evidence type="ECO:0000256" key="5">
    <source>
        <dbReference type="ARBA" id="ARBA00022679"/>
    </source>
</evidence>
<proteinExistence type="inferred from homology"/>
<evidence type="ECO:0000256" key="14">
    <source>
        <dbReference type="SAM" id="Phobius"/>
    </source>
</evidence>
<reference evidence="17" key="1">
    <citation type="submission" date="2021-03" db="EMBL/GenBank/DDBJ databases">
        <authorList>
            <person name="Tagirdzhanova G."/>
        </authorList>
    </citation>
    <scope>NUCLEOTIDE SEQUENCE</scope>
</reference>
<evidence type="ECO:0000256" key="7">
    <source>
        <dbReference type="ARBA" id="ARBA00022801"/>
    </source>
</evidence>
<dbReference type="Gene3D" id="2.60.120.200">
    <property type="match status" value="1"/>
</dbReference>
<dbReference type="OrthoDB" id="4781at2759"/>
<feature type="transmembrane region" description="Helical" evidence="14">
    <location>
        <begin position="306"/>
        <end position="328"/>
    </location>
</feature>
<evidence type="ECO:0000256" key="15">
    <source>
        <dbReference type="SAM" id="SignalP"/>
    </source>
</evidence>
<dbReference type="InterPro" id="IPR000757">
    <property type="entry name" value="Beta-glucanase-like"/>
</dbReference>
<feature type="chain" id="PRO_5034400936" description="chitinase" evidence="15">
    <location>
        <begin position="22"/>
        <end position="376"/>
    </location>
</feature>
<dbReference type="FunFam" id="2.60.120.200:FF:000152">
    <property type="entry name" value="Cell wall glucanase"/>
    <property type="match status" value="1"/>
</dbReference>
<dbReference type="AlphaFoldDB" id="A0A8H3PID4"/>
<evidence type="ECO:0000256" key="10">
    <source>
        <dbReference type="ARBA" id="ARBA00023295"/>
    </source>
</evidence>
<accession>A0A8H3PID4</accession>
<dbReference type="SUPFAM" id="SSF49899">
    <property type="entry name" value="Concanavalin A-like lectins/glucanases"/>
    <property type="match status" value="1"/>
</dbReference>
<keyword evidence="14" id="KW-0812">Transmembrane</keyword>
<evidence type="ECO:0000313" key="17">
    <source>
        <dbReference type="EMBL" id="CAF9941433.1"/>
    </source>
</evidence>
<organism evidence="17 18">
    <name type="scientific">Alectoria fallacina</name>
    <dbReference type="NCBI Taxonomy" id="1903189"/>
    <lineage>
        <taxon>Eukaryota</taxon>
        <taxon>Fungi</taxon>
        <taxon>Dikarya</taxon>
        <taxon>Ascomycota</taxon>
        <taxon>Pezizomycotina</taxon>
        <taxon>Lecanoromycetes</taxon>
        <taxon>OSLEUM clade</taxon>
        <taxon>Lecanoromycetidae</taxon>
        <taxon>Lecanorales</taxon>
        <taxon>Lecanorineae</taxon>
        <taxon>Parmeliaceae</taxon>
        <taxon>Alectoria</taxon>
    </lineage>
</organism>
<gene>
    <name evidence="17" type="ORF">ALECFALPRED_009139</name>
</gene>
<dbReference type="CDD" id="cd02183">
    <property type="entry name" value="GH16_fungal_CRH1_transglycosylase"/>
    <property type="match status" value="1"/>
</dbReference>
<comment type="subcellular location">
    <subcellularLocation>
        <location evidence="2">Membrane</location>
    </subcellularLocation>
</comment>
<keyword evidence="8 14" id="KW-0472">Membrane</keyword>
<protein>
    <recommendedName>
        <fullName evidence="3">chitinase</fullName>
        <ecNumber evidence="3">3.2.1.14</ecNumber>
    </recommendedName>
</protein>
<keyword evidence="14" id="KW-1133">Transmembrane helix</keyword>
<keyword evidence="4" id="KW-0328">Glycosyltransferase</keyword>
<dbReference type="PANTHER" id="PTHR10963">
    <property type="entry name" value="GLYCOSYL HYDROLASE-RELATED"/>
    <property type="match status" value="1"/>
</dbReference>
<feature type="signal peptide" evidence="15">
    <location>
        <begin position="1"/>
        <end position="21"/>
    </location>
</feature>
<keyword evidence="6 15" id="KW-0732">Signal</keyword>
<feature type="domain" description="GH16" evidence="16">
    <location>
        <begin position="12"/>
        <end position="246"/>
    </location>
</feature>
<evidence type="ECO:0000313" key="18">
    <source>
        <dbReference type="Proteomes" id="UP000664203"/>
    </source>
</evidence>
<comment type="caution">
    <text evidence="17">The sequence shown here is derived from an EMBL/GenBank/DDBJ whole genome shotgun (WGS) entry which is preliminary data.</text>
</comment>
<dbReference type="PROSITE" id="PS51762">
    <property type="entry name" value="GH16_2"/>
    <property type="match status" value="1"/>
</dbReference>
<dbReference type="GO" id="GO:0009277">
    <property type="term" value="C:fungal-type cell wall"/>
    <property type="evidence" value="ECO:0007669"/>
    <property type="project" value="TreeGrafter"/>
</dbReference>
<evidence type="ECO:0000256" key="3">
    <source>
        <dbReference type="ARBA" id="ARBA00012729"/>
    </source>
</evidence>
<keyword evidence="9" id="KW-0325">Glycoprotein</keyword>
<evidence type="ECO:0000256" key="2">
    <source>
        <dbReference type="ARBA" id="ARBA00004370"/>
    </source>
</evidence>
<evidence type="ECO:0000256" key="13">
    <source>
        <dbReference type="ARBA" id="ARBA00093308"/>
    </source>
</evidence>
<keyword evidence="10" id="KW-0326">Glycosidase</keyword>
<dbReference type="PANTHER" id="PTHR10963:SF27">
    <property type="entry name" value="GLYCOSIDASE-RELATED"/>
    <property type="match status" value="1"/>
</dbReference>
<dbReference type="GO" id="GO:0008843">
    <property type="term" value="F:endochitinase activity"/>
    <property type="evidence" value="ECO:0007669"/>
    <property type="project" value="UniProtKB-EC"/>
</dbReference>
<dbReference type="GO" id="GO:0016757">
    <property type="term" value="F:glycosyltransferase activity"/>
    <property type="evidence" value="ECO:0007669"/>
    <property type="project" value="UniProtKB-KW"/>
</dbReference>
<evidence type="ECO:0000256" key="8">
    <source>
        <dbReference type="ARBA" id="ARBA00023136"/>
    </source>
</evidence>
<keyword evidence="11" id="KW-0961">Cell wall biogenesis/degradation</keyword>
<dbReference type="Pfam" id="PF00722">
    <property type="entry name" value="Glyco_hydro_16"/>
    <property type="match status" value="1"/>
</dbReference>
<evidence type="ECO:0000256" key="9">
    <source>
        <dbReference type="ARBA" id="ARBA00023180"/>
    </source>
</evidence>
<evidence type="ECO:0000256" key="6">
    <source>
        <dbReference type="ARBA" id="ARBA00022729"/>
    </source>
</evidence>
<dbReference type="InterPro" id="IPR050546">
    <property type="entry name" value="Glycosyl_Hydrlase_16"/>
</dbReference>
<comment type="catalytic activity">
    <reaction evidence="1">
        <text>Random endo-hydrolysis of N-acetyl-beta-D-glucosaminide (1-&gt;4)-beta-linkages in chitin and chitodextrins.</text>
        <dbReference type="EC" id="3.2.1.14"/>
    </reaction>
</comment>
<name>A0A8H3PID4_9LECA</name>
<sequence length="376" mass="41119">MSLLLATFLTLVPYLIIPIAAQTWTSCNPLNGTGCPPDLALGTSNASFTLNSTSSFESSLWNTTAGTLTYNSSGAAFTIAQKGDAPTIQTKFYIFFGEVEVWLKAAPGQGVVSSVVLQSDDLDEIDQEFIGNNDTHAENNYYGKGNTTDAYERAKWYPLPNGGSPTEGYHNYTTRWTNESLEWYIDGSIVRTLAYADANGGASYPQTPMNVRIGIWAGGDSDNSNYTIQWAGGEIDYSKGPYTMFVQSVRITDFSTGSEYKYGDTTGTWQSIQTVPGNSTALKILTAPPPESVTQRFNGLSHGAKIGIFSTAAAAIAVCVGMWVFCCVKQRRAGKAERRVADAMYEKDTAELMAYRSRMGKGGYVREREREMEDEY</sequence>
<evidence type="ECO:0000256" key="11">
    <source>
        <dbReference type="ARBA" id="ARBA00023316"/>
    </source>
</evidence>
<dbReference type="GO" id="GO:0016020">
    <property type="term" value="C:membrane"/>
    <property type="evidence" value="ECO:0007669"/>
    <property type="project" value="UniProtKB-SubCell"/>
</dbReference>
<dbReference type="GO" id="GO:0005975">
    <property type="term" value="P:carbohydrate metabolic process"/>
    <property type="evidence" value="ECO:0007669"/>
    <property type="project" value="InterPro"/>
</dbReference>
<dbReference type="InterPro" id="IPR013320">
    <property type="entry name" value="ConA-like_dom_sf"/>
</dbReference>
<keyword evidence="5" id="KW-0808">Transferase</keyword>
<evidence type="ECO:0000256" key="4">
    <source>
        <dbReference type="ARBA" id="ARBA00022676"/>
    </source>
</evidence>
<evidence type="ECO:0000256" key="12">
    <source>
        <dbReference type="ARBA" id="ARBA00038074"/>
    </source>
</evidence>
<comment type="function">
    <text evidence="13">Dual chitinase/transglycosylase that plays a role in cell wall architecture. Chitinase and transglycosylase activities are coupled. Required for the polysaccharide cross-linking at the septa and the cell wall. More specifically, transfers chitin to 1,6-beta-glucan in the cell wall.</text>
</comment>
<keyword evidence="7" id="KW-0378">Hydrolase</keyword>
<dbReference type="EC" id="3.2.1.14" evidence="3"/>
<dbReference type="Proteomes" id="UP000664203">
    <property type="component" value="Unassembled WGS sequence"/>
</dbReference>